<evidence type="ECO:0000313" key="3">
    <source>
        <dbReference type="Proteomes" id="UP000429484"/>
    </source>
</evidence>
<dbReference type="RefSeq" id="WP_003532657.1">
    <property type="nucleotide sequence ID" value="NZ_BJNJ01000061.1"/>
</dbReference>
<dbReference type="InterPro" id="IPR005303">
    <property type="entry name" value="MOCOS_middle"/>
</dbReference>
<feature type="domain" description="MOSC" evidence="1">
    <location>
        <begin position="114"/>
        <end position="268"/>
    </location>
</feature>
<protein>
    <submittedName>
        <fullName evidence="2">MOSC domain-containing protein</fullName>
    </submittedName>
</protein>
<dbReference type="Pfam" id="PF03473">
    <property type="entry name" value="MOSC"/>
    <property type="match status" value="1"/>
</dbReference>
<dbReference type="GO" id="GO:0030170">
    <property type="term" value="F:pyridoxal phosphate binding"/>
    <property type="evidence" value="ECO:0007669"/>
    <property type="project" value="InterPro"/>
</dbReference>
<reference evidence="2 3" key="1">
    <citation type="journal article" date="2013" name="Genome Biol.">
        <title>Comparative genomics of the core and accessory genomes of 48 Sinorhizobium strains comprising five genospecies.</title>
        <authorList>
            <person name="Sugawara M."/>
            <person name="Epstein B."/>
            <person name="Badgley B.D."/>
            <person name="Unno T."/>
            <person name="Xu L."/>
            <person name="Reese J."/>
            <person name="Gyaneshwar P."/>
            <person name="Denny R."/>
            <person name="Mudge J."/>
            <person name="Bharti A.K."/>
            <person name="Farmer A.D."/>
            <person name="May G.D."/>
            <person name="Woodward J.E."/>
            <person name="Medigue C."/>
            <person name="Vallenet D."/>
            <person name="Lajus A."/>
            <person name="Rouy Z."/>
            <person name="Martinez-Vaz B."/>
            <person name="Tiffin P."/>
            <person name="Young N.D."/>
            <person name="Sadowsky M.J."/>
        </authorList>
    </citation>
    <scope>NUCLEOTIDE SEQUENCE [LARGE SCALE GENOMIC DNA]</scope>
    <source>
        <strain evidence="2 3">N6B1</strain>
    </source>
</reference>
<dbReference type="PROSITE" id="PS51340">
    <property type="entry name" value="MOSC"/>
    <property type="match status" value="1"/>
</dbReference>
<sequence length="283" mass="30770">MHVTGLNIHPLKSGRAVPQTAVTVNLDGLAGDRRFMLVAPDGHFITQRDLQALARVEAEHVDGGVHLRMNGEELSVRFDPDDRLDVRVWSSDVNAAVAGGAANDVLSGWFGRPVKLVHMDAEAERFVGAEWAGAAAPVAFADGFPILVTTTGSLADLNCTLAEKGQEPVGMERFRTNILIDCDEPWAEDLWESIVIAGIAFDLVKPCARCIMTTQDQTTGERIGGNPIQGLSEKRMSADRRVPGVLFGWNAVPRGEGILRLGDAVEVVRRRDERWPMKVRSAG</sequence>
<evidence type="ECO:0000313" key="2">
    <source>
        <dbReference type="EMBL" id="MQW37343.1"/>
    </source>
</evidence>
<dbReference type="InterPro" id="IPR005302">
    <property type="entry name" value="MoCF_Sase_C"/>
</dbReference>
<dbReference type="InterPro" id="IPR011037">
    <property type="entry name" value="Pyrv_Knase-like_insert_dom_sf"/>
</dbReference>
<dbReference type="OMA" id="ARQYPQM"/>
<comment type="caution">
    <text evidence="2">The sequence shown here is derived from an EMBL/GenBank/DDBJ whole genome shotgun (WGS) entry which is preliminary data.</text>
</comment>
<proteinExistence type="predicted"/>
<dbReference type="PANTHER" id="PTHR14237">
    <property type="entry name" value="MOLYBDOPTERIN COFACTOR SULFURASE MOSC"/>
    <property type="match status" value="1"/>
</dbReference>
<accession>A0A222K8M5</accession>
<organism evidence="2 3">
    <name type="scientific">Rhizobium meliloti</name>
    <name type="common">Ensifer meliloti</name>
    <name type="synonym">Sinorhizobium meliloti</name>
    <dbReference type="NCBI Taxonomy" id="382"/>
    <lineage>
        <taxon>Bacteria</taxon>
        <taxon>Pseudomonadati</taxon>
        <taxon>Pseudomonadota</taxon>
        <taxon>Alphaproteobacteria</taxon>
        <taxon>Hyphomicrobiales</taxon>
        <taxon>Rhizobiaceae</taxon>
        <taxon>Sinorhizobium/Ensifer group</taxon>
        <taxon>Sinorhizobium</taxon>
    </lineage>
</organism>
<gene>
    <name evidence="2" type="ORF">GHK53_32455</name>
</gene>
<name>A0A222K8M5_RHIML</name>
<dbReference type="KEGG" id="smer:DU99_05660"/>
<dbReference type="SUPFAM" id="SSF141673">
    <property type="entry name" value="MOSC N-terminal domain-like"/>
    <property type="match status" value="1"/>
</dbReference>
<dbReference type="SUPFAM" id="SSF50800">
    <property type="entry name" value="PK beta-barrel domain-like"/>
    <property type="match status" value="1"/>
</dbReference>
<dbReference type="GO" id="GO:0030151">
    <property type="term" value="F:molybdenum ion binding"/>
    <property type="evidence" value="ECO:0007669"/>
    <property type="project" value="InterPro"/>
</dbReference>
<evidence type="ECO:0000259" key="1">
    <source>
        <dbReference type="PROSITE" id="PS51340"/>
    </source>
</evidence>
<dbReference type="Proteomes" id="UP000429484">
    <property type="component" value="Unassembled WGS sequence"/>
</dbReference>
<dbReference type="PANTHER" id="PTHR14237:SF19">
    <property type="entry name" value="MITOCHONDRIAL AMIDOXIME REDUCING COMPONENT 1"/>
    <property type="match status" value="1"/>
</dbReference>
<dbReference type="AlphaFoldDB" id="A0A222K8M5"/>
<dbReference type="GO" id="GO:0003824">
    <property type="term" value="F:catalytic activity"/>
    <property type="evidence" value="ECO:0007669"/>
    <property type="project" value="InterPro"/>
</dbReference>
<dbReference type="EMBL" id="WISR01000255">
    <property type="protein sequence ID" value="MQW37343.1"/>
    <property type="molecule type" value="Genomic_DNA"/>
</dbReference>
<dbReference type="Pfam" id="PF03476">
    <property type="entry name" value="MOSC_N"/>
    <property type="match status" value="1"/>
</dbReference>